<dbReference type="Proteomes" id="UP001501727">
    <property type="component" value="Unassembled WGS sequence"/>
</dbReference>
<protein>
    <submittedName>
        <fullName evidence="1">Uncharacterized protein</fullName>
    </submittedName>
</protein>
<keyword evidence="2" id="KW-1185">Reference proteome</keyword>
<sequence>MLLAGVAPNVYIYAGHDCWARAKNRREIHGAGSALVLPADTDPCDLRWPAVDAVLVCWPTTLSSDYRSKLLLAQALMRDGVRYAAIEHEPEWLNVRRAGELPS</sequence>
<gene>
    <name evidence="1" type="ORF">GCM10022229_03500</name>
</gene>
<evidence type="ECO:0000313" key="1">
    <source>
        <dbReference type="EMBL" id="GAA3913887.1"/>
    </source>
</evidence>
<comment type="caution">
    <text evidence="1">The sequence shown here is derived from an EMBL/GenBank/DDBJ whole genome shotgun (WGS) entry which is preliminary data.</text>
</comment>
<proteinExistence type="predicted"/>
<name>A0ABP7M2V7_9GAMM</name>
<dbReference type="EMBL" id="BAAAZU010000001">
    <property type="protein sequence ID" value="GAA3913887.1"/>
    <property type="molecule type" value="Genomic_DNA"/>
</dbReference>
<organism evidence="1 2">
    <name type="scientific">Luteimonas lutimaris</name>
    <dbReference type="NCBI Taxonomy" id="698645"/>
    <lineage>
        <taxon>Bacteria</taxon>
        <taxon>Pseudomonadati</taxon>
        <taxon>Pseudomonadota</taxon>
        <taxon>Gammaproteobacteria</taxon>
        <taxon>Lysobacterales</taxon>
        <taxon>Lysobacteraceae</taxon>
        <taxon>Luteimonas</taxon>
    </lineage>
</organism>
<accession>A0ABP7M2V7</accession>
<evidence type="ECO:0000313" key="2">
    <source>
        <dbReference type="Proteomes" id="UP001501727"/>
    </source>
</evidence>
<reference evidence="2" key="1">
    <citation type="journal article" date="2019" name="Int. J. Syst. Evol. Microbiol.">
        <title>The Global Catalogue of Microorganisms (GCM) 10K type strain sequencing project: providing services to taxonomists for standard genome sequencing and annotation.</title>
        <authorList>
            <consortium name="The Broad Institute Genomics Platform"/>
            <consortium name="The Broad Institute Genome Sequencing Center for Infectious Disease"/>
            <person name="Wu L."/>
            <person name="Ma J."/>
        </authorList>
    </citation>
    <scope>NUCLEOTIDE SEQUENCE [LARGE SCALE GENOMIC DNA]</scope>
    <source>
        <strain evidence="2">JCM 16916</strain>
    </source>
</reference>